<feature type="transmembrane region" description="Helical" evidence="10">
    <location>
        <begin position="1312"/>
        <end position="1331"/>
    </location>
</feature>
<dbReference type="EMBL" id="JAHCVI010000001">
    <property type="protein sequence ID" value="KAG7290157.1"/>
    <property type="molecule type" value="Genomic_DNA"/>
</dbReference>
<dbReference type="SUPFAM" id="SSF52540">
    <property type="entry name" value="P-loop containing nucleoside triphosphate hydrolases"/>
    <property type="match status" value="2"/>
</dbReference>
<keyword evidence="3" id="KW-0813">Transport</keyword>
<feature type="region of interest" description="Disordered" evidence="9">
    <location>
        <begin position="72"/>
        <end position="91"/>
    </location>
</feature>
<dbReference type="Pfam" id="PF14510">
    <property type="entry name" value="ABC_trans_N"/>
    <property type="match status" value="1"/>
</dbReference>
<dbReference type="FunFam" id="3.40.50.300:FF:000054">
    <property type="entry name" value="ABC multidrug transporter atrF"/>
    <property type="match status" value="1"/>
</dbReference>
<feature type="transmembrane region" description="Helical" evidence="10">
    <location>
        <begin position="1406"/>
        <end position="1425"/>
    </location>
</feature>
<evidence type="ECO:0000256" key="7">
    <source>
        <dbReference type="ARBA" id="ARBA00022989"/>
    </source>
</evidence>
<dbReference type="Pfam" id="PF01061">
    <property type="entry name" value="ABC2_membrane"/>
    <property type="match status" value="2"/>
</dbReference>
<dbReference type="GO" id="GO:0140359">
    <property type="term" value="F:ABC-type transporter activity"/>
    <property type="evidence" value="ECO:0007669"/>
    <property type="project" value="InterPro"/>
</dbReference>
<dbReference type="CDD" id="cd03233">
    <property type="entry name" value="ABCG_PDR_domain1"/>
    <property type="match status" value="1"/>
</dbReference>
<dbReference type="InterPro" id="IPR003593">
    <property type="entry name" value="AAA+_ATPase"/>
</dbReference>
<protein>
    <recommendedName>
        <fullName evidence="11">ABC transporter domain-containing protein</fullName>
    </recommendedName>
</protein>
<dbReference type="PROSITE" id="PS00211">
    <property type="entry name" value="ABC_TRANSPORTER_1"/>
    <property type="match status" value="1"/>
</dbReference>
<dbReference type="InterPro" id="IPR034001">
    <property type="entry name" value="ABCG_PDR_1"/>
</dbReference>
<dbReference type="InterPro" id="IPR013525">
    <property type="entry name" value="ABC2_TM"/>
</dbReference>
<feature type="compositionally biased region" description="Low complexity" evidence="9">
    <location>
        <begin position="16"/>
        <end position="32"/>
    </location>
</feature>
<dbReference type="GO" id="GO:0016887">
    <property type="term" value="F:ATP hydrolysis activity"/>
    <property type="evidence" value="ECO:0007669"/>
    <property type="project" value="InterPro"/>
</dbReference>
<feature type="compositionally biased region" description="Basic and acidic residues" evidence="9">
    <location>
        <begin position="1"/>
        <end position="15"/>
    </location>
</feature>
<feature type="transmembrane region" description="Helical" evidence="10">
    <location>
        <begin position="656"/>
        <end position="675"/>
    </location>
</feature>
<accession>A0AAD4EZ44</accession>
<feature type="transmembrane region" description="Helical" evidence="10">
    <location>
        <begin position="1252"/>
        <end position="1273"/>
    </location>
</feature>
<feature type="compositionally biased region" description="Basic and acidic residues" evidence="9">
    <location>
        <begin position="33"/>
        <end position="47"/>
    </location>
</feature>
<evidence type="ECO:0000256" key="8">
    <source>
        <dbReference type="ARBA" id="ARBA00023136"/>
    </source>
</evidence>
<dbReference type="InterPro" id="IPR003439">
    <property type="entry name" value="ABC_transporter-like_ATP-bd"/>
</dbReference>
<proteinExistence type="inferred from homology"/>
<evidence type="ECO:0000256" key="9">
    <source>
        <dbReference type="SAM" id="MobiDB-lite"/>
    </source>
</evidence>
<feature type="region of interest" description="Disordered" evidence="9">
    <location>
        <begin position="1"/>
        <end position="47"/>
    </location>
</feature>
<dbReference type="PROSITE" id="PS50893">
    <property type="entry name" value="ABC_TRANSPORTER_2"/>
    <property type="match status" value="2"/>
</dbReference>
<feature type="transmembrane region" description="Helical" evidence="10">
    <location>
        <begin position="512"/>
        <end position="534"/>
    </location>
</feature>
<feature type="domain" description="ABC transporter" evidence="11">
    <location>
        <begin position="151"/>
        <end position="401"/>
    </location>
</feature>
<evidence type="ECO:0000256" key="4">
    <source>
        <dbReference type="ARBA" id="ARBA00022692"/>
    </source>
</evidence>
<feature type="transmembrane region" description="Helical" evidence="10">
    <location>
        <begin position="1141"/>
        <end position="1159"/>
    </location>
</feature>
<gene>
    <name evidence="12" type="ORF">NEMBOFW57_000154</name>
</gene>
<comment type="caution">
    <text evidence="12">The sequence shown here is derived from an EMBL/GenBank/DDBJ whole genome shotgun (WGS) entry which is preliminary data.</text>
</comment>
<dbReference type="InterPro" id="IPR027417">
    <property type="entry name" value="P-loop_NTPase"/>
</dbReference>
<dbReference type="GO" id="GO:0005524">
    <property type="term" value="F:ATP binding"/>
    <property type="evidence" value="ECO:0007669"/>
    <property type="project" value="UniProtKB-KW"/>
</dbReference>
<dbReference type="Pfam" id="PF06422">
    <property type="entry name" value="PDR_CDR"/>
    <property type="match status" value="2"/>
</dbReference>
<keyword evidence="6" id="KW-0067">ATP-binding</keyword>
<keyword evidence="7 10" id="KW-1133">Transmembrane helix</keyword>
<dbReference type="SMART" id="SM00382">
    <property type="entry name" value="AAA"/>
    <property type="match status" value="2"/>
</dbReference>
<dbReference type="InterPro" id="IPR029481">
    <property type="entry name" value="ABC_trans_N"/>
</dbReference>
<dbReference type="InterPro" id="IPR010929">
    <property type="entry name" value="PDR_CDR_ABC"/>
</dbReference>
<dbReference type="InterPro" id="IPR034003">
    <property type="entry name" value="ABCG_PDR_2"/>
</dbReference>
<reference evidence="12" key="1">
    <citation type="submission" date="2023-02" db="EMBL/GenBank/DDBJ databases">
        <authorList>
            <person name="Palmer J.M."/>
        </authorList>
    </citation>
    <scope>NUCLEOTIDE SEQUENCE</scope>
    <source>
        <strain evidence="12">FW57</strain>
    </source>
</reference>
<evidence type="ECO:0000313" key="13">
    <source>
        <dbReference type="Proteomes" id="UP001197093"/>
    </source>
</evidence>
<evidence type="ECO:0000313" key="12">
    <source>
        <dbReference type="EMBL" id="KAG7290157.1"/>
    </source>
</evidence>
<evidence type="ECO:0000256" key="6">
    <source>
        <dbReference type="ARBA" id="ARBA00022840"/>
    </source>
</evidence>
<feature type="transmembrane region" description="Helical" evidence="10">
    <location>
        <begin position="727"/>
        <end position="748"/>
    </location>
</feature>
<name>A0AAD4EZ44_9PEZI</name>
<feature type="domain" description="ABC transporter" evidence="11">
    <location>
        <begin position="816"/>
        <end position="1059"/>
    </location>
</feature>
<dbReference type="GO" id="GO:0016020">
    <property type="term" value="C:membrane"/>
    <property type="evidence" value="ECO:0007669"/>
    <property type="project" value="UniProtKB-SubCell"/>
</dbReference>
<keyword evidence="5" id="KW-0547">Nucleotide-binding</keyword>
<keyword evidence="4 10" id="KW-0812">Transmembrane</keyword>
<feature type="transmembrane region" description="Helical" evidence="10">
    <location>
        <begin position="540"/>
        <end position="562"/>
    </location>
</feature>
<comment type="similarity">
    <text evidence="2">Belongs to the ABC transporter superfamily. ABCG family. PDR (TC 3.A.1.205) subfamily.</text>
</comment>
<dbReference type="PANTHER" id="PTHR19241">
    <property type="entry name" value="ATP-BINDING CASSETTE TRANSPORTER"/>
    <property type="match status" value="1"/>
</dbReference>
<feature type="transmembrane region" description="Helical" evidence="10">
    <location>
        <begin position="625"/>
        <end position="644"/>
    </location>
</feature>
<evidence type="ECO:0000256" key="1">
    <source>
        <dbReference type="ARBA" id="ARBA00004141"/>
    </source>
</evidence>
<evidence type="ECO:0000256" key="3">
    <source>
        <dbReference type="ARBA" id="ARBA00022448"/>
    </source>
</evidence>
<feature type="region of interest" description="Disordered" evidence="9">
    <location>
        <begin position="773"/>
        <end position="808"/>
    </location>
</feature>
<evidence type="ECO:0000256" key="10">
    <source>
        <dbReference type="SAM" id="Phobius"/>
    </source>
</evidence>
<dbReference type="Gene3D" id="3.40.50.300">
    <property type="entry name" value="P-loop containing nucleotide triphosphate hydrolases"/>
    <property type="match status" value="2"/>
</dbReference>
<feature type="transmembrane region" description="Helical" evidence="10">
    <location>
        <begin position="1214"/>
        <end position="1240"/>
    </location>
</feature>
<feature type="transmembrane region" description="Helical" evidence="10">
    <location>
        <begin position="1171"/>
        <end position="1194"/>
    </location>
</feature>
<feature type="transmembrane region" description="Helical" evidence="10">
    <location>
        <begin position="1279"/>
        <end position="1300"/>
    </location>
</feature>
<comment type="subcellular location">
    <subcellularLocation>
        <location evidence="1">Membrane</location>
        <topology evidence="1">Multi-pass membrane protein</topology>
    </subcellularLocation>
</comment>
<sequence length="1442" mass="161519">MLGHEPESETPEERVTTSGTASSSTSTSSASDHAAHSETLGEHDPYQRHHPLHDILEEGVTTELHRIATALSRHRSRATAGPDDFASDSALNPESADFDVTKWTRNFVSQLNEQGHKSTELGVLFSDLDVFGSGSALQLQETVESVFLAPLRVGELLSRKKQHKQILHGFNGLLRSGELLAVLGRPGSGCSTFLKSICGELHGLTLGKNTHIHYNGAAQHQMKKEFKGEVIYNQEVDKHFPHLTVGQTLEFAASMRTPSQRIDDMSRTEYCQYIARVVMAVFGLSHTYNTKVGNDYVRGVSGGERKRVSIAEMMVAGSPICAWDNSTRGLDSTSALKFVLALRLSSDIGKHAHAVAMYQASQAIYDVFDKTTVLYDGRQIYYGPAHTAKAFFERQGWHCPARQTTGDFLTSVTNPDERIPRLGMEQKVPRTPEEFEQYWLSSPEFKALQAEMAEYNAEFEGERQIESIAQLREKKNYRQAKHVRPGSPYTISILMQVRQNTKRAYQRVWNDLAATGSHIISQLILALIIGSIFYGNPDATAGFAGKGSVLFMAILLNALTAISEIDGLYGQRPIVEKHASYAFYHPATEAAAGIMADIPVKFATATVFNLIVYFLAGLRRTPNQFFLFFLVSYVATFVMTAFFRTLAAITKTVSQAMALAGVLVLALVMYTGYIIPVPQMHPWFSWIRWLNPIYYGFEILIANEFHGREFTSDAYMEMTYSYSYSHVWRNFGILIGFLIGFMIIYFAAVELNSSVTSTAEALVFPRGNVPAHLDPKKKRKSRDEEGTSDTAAVVGKVDHDGQDPQNTHIEPQRDLFTWKDVVYDIHIKKEKRRLLDHVTGWVKPGTLTALMGASGAGKTTLLDVLAQRTTVGVVTGDMFVNGRPFGADFQRQTGYVQQQDLHLDTATVRESLRFSAMLRRPKSVSKKEKFEFVEEVIKMLGMEEYANAVVGVPGEGLNVEQRKLLTIGVELVAKPKLLLFLDEPTSGSDSQSAWAICVFLRKLADAGQAVLCTIHQPNAILFQQFDACCKTVYFGDIGQNSRTLLDYFERNGSRRCGDDENPAEFMLEIVAEGVNRDGEDWHSVWKGSQEYGTVRAEIEGIHARGQSQSEKQPADGESHSEFAMPLSSQIWEVTYRIFQQYWRMPGYIFAKLMLGFTFFQPKGTQAGARDVIFAVFMTTTIFTTLVNQIQPLFITQRSLYEVRERPSKAYSWKAFLVANIFVEMPFQILTGILTFACFYYPVAGVQDSERQGLVLLFIIQLFIYASAFAHMTIAALPDAQAAAAFVVLLTMMSITFSGVLQTKDALPGFWIFMYYVSPFTYWISGIASTMLHGRPIQCSESEFLTFPPPPNMTCGQFLQPLASQAQGTLQDPMATDMCRYCSIRVADQFLASVDIFWSDRWRNFGIMWAYIVFDIAVAIMVYYVFRVKGKGFSGLFSKFKKN</sequence>
<evidence type="ECO:0000256" key="2">
    <source>
        <dbReference type="ARBA" id="ARBA00006012"/>
    </source>
</evidence>
<evidence type="ECO:0000256" key="5">
    <source>
        <dbReference type="ARBA" id="ARBA00022741"/>
    </source>
</evidence>
<organism evidence="12 13">
    <name type="scientific">Staphylotrichum longicolle</name>
    <dbReference type="NCBI Taxonomy" id="669026"/>
    <lineage>
        <taxon>Eukaryota</taxon>
        <taxon>Fungi</taxon>
        <taxon>Dikarya</taxon>
        <taxon>Ascomycota</taxon>
        <taxon>Pezizomycotina</taxon>
        <taxon>Sordariomycetes</taxon>
        <taxon>Sordariomycetidae</taxon>
        <taxon>Sordariales</taxon>
        <taxon>Chaetomiaceae</taxon>
        <taxon>Staphylotrichum</taxon>
    </lineage>
</organism>
<dbReference type="CDD" id="cd03232">
    <property type="entry name" value="ABCG_PDR_domain2"/>
    <property type="match status" value="1"/>
</dbReference>
<dbReference type="Pfam" id="PF00005">
    <property type="entry name" value="ABC_tran"/>
    <property type="match status" value="2"/>
</dbReference>
<dbReference type="InterPro" id="IPR017871">
    <property type="entry name" value="ABC_transporter-like_CS"/>
</dbReference>
<evidence type="ECO:0000259" key="11">
    <source>
        <dbReference type="PROSITE" id="PS50893"/>
    </source>
</evidence>
<keyword evidence="8 10" id="KW-0472">Membrane</keyword>
<dbReference type="Proteomes" id="UP001197093">
    <property type="component" value="Unassembled WGS sequence"/>
</dbReference>
<keyword evidence="13" id="KW-1185">Reference proteome</keyword>